<gene>
    <name evidence="2" type="ORF">J2S64_002242</name>
</gene>
<proteinExistence type="predicted"/>
<reference evidence="2 3" key="1">
    <citation type="submission" date="2023-07" db="EMBL/GenBank/DDBJ databases">
        <title>Sequencing the genomes of 1000 actinobacteria strains.</title>
        <authorList>
            <person name="Klenk H.-P."/>
        </authorList>
    </citation>
    <scope>NUCLEOTIDE SEQUENCE [LARGE SCALE GENOMIC DNA]</scope>
    <source>
        <strain evidence="2 3">DSM 20167</strain>
    </source>
</reference>
<organism evidence="2 3">
    <name type="scientific">Paeniglutamicibacter sulfureus</name>
    <dbReference type="NCBI Taxonomy" id="43666"/>
    <lineage>
        <taxon>Bacteria</taxon>
        <taxon>Bacillati</taxon>
        <taxon>Actinomycetota</taxon>
        <taxon>Actinomycetes</taxon>
        <taxon>Micrococcales</taxon>
        <taxon>Micrococcaceae</taxon>
        <taxon>Paeniglutamicibacter</taxon>
    </lineage>
</organism>
<evidence type="ECO:0000313" key="2">
    <source>
        <dbReference type="EMBL" id="MDR7358551.1"/>
    </source>
</evidence>
<accession>A0ABU2BJS2</accession>
<dbReference type="RefSeq" id="WP_302263681.1">
    <property type="nucleotide sequence ID" value="NZ_BAAAWO010000001.1"/>
</dbReference>
<comment type="caution">
    <text evidence="2">The sequence shown here is derived from an EMBL/GenBank/DDBJ whole genome shotgun (WGS) entry which is preliminary data.</text>
</comment>
<feature type="region of interest" description="Disordered" evidence="1">
    <location>
        <begin position="1"/>
        <end position="21"/>
    </location>
</feature>
<evidence type="ECO:0000313" key="3">
    <source>
        <dbReference type="Proteomes" id="UP001183817"/>
    </source>
</evidence>
<sequence>MPRSRIPHAPDSNAPGSTPPGRGAGLWSRVAAFSCAGLAVLAIAGCAQLPGNAEGTAQVSPTVEASVPVIESPEEVAVKVMSLFARPDEPEQRWHAEIRPYLEKEYAIEAEYIDPARIPFDKILSGPVMDGTEHNEQVVTADFKTDAGTWYVELHQNALGGKWLVGGIHELIKQ</sequence>
<dbReference type="Proteomes" id="UP001183817">
    <property type="component" value="Unassembled WGS sequence"/>
</dbReference>
<keyword evidence="3" id="KW-1185">Reference proteome</keyword>
<dbReference type="EMBL" id="JAVDYI010000001">
    <property type="protein sequence ID" value="MDR7358551.1"/>
    <property type="molecule type" value="Genomic_DNA"/>
</dbReference>
<evidence type="ECO:0000256" key="1">
    <source>
        <dbReference type="SAM" id="MobiDB-lite"/>
    </source>
</evidence>
<protein>
    <recommendedName>
        <fullName evidence="4">DUF4864 domain-containing protein</fullName>
    </recommendedName>
</protein>
<name>A0ABU2BJS2_9MICC</name>
<evidence type="ECO:0008006" key="4">
    <source>
        <dbReference type="Google" id="ProtNLM"/>
    </source>
</evidence>